<sequence>MNNFISSLFSSLFLSLYYINPSFTIALPYTLDESVKDYFFYPQWAVNFNSATQTLSVGHVYITYRKKDSAIMSHWLPVSTSADEQSFNPCPDCSFNVPTFSQKSAIKLRCNSKKCFFQVSLSETTDYPTRNAKVFAAYLPISLSTTWSYATSLAFIHLDSSLYRSKDVKSVINQSSIRLVTEDNQWSIYGQSMVNLWSINGQLMVNQWSIYGQSMVNLWSING</sequence>
<evidence type="ECO:0000313" key="2">
    <source>
        <dbReference type="EMBL" id="PKY61278.1"/>
    </source>
</evidence>
<organism evidence="2 3">
    <name type="scientific">Rhizophagus irregularis</name>
    <dbReference type="NCBI Taxonomy" id="588596"/>
    <lineage>
        <taxon>Eukaryota</taxon>
        <taxon>Fungi</taxon>
        <taxon>Fungi incertae sedis</taxon>
        <taxon>Mucoromycota</taxon>
        <taxon>Glomeromycotina</taxon>
        <taxon>Glomeromycetes</taxon>
        <taxon>Glomerales</taxon>
        <taxon>Glomeraceae</taxon>
        <taxon>Rhizophagus</taxon>
    </lineage>
</organism>
<feature type="signal peptide" evidence="1">
    <location>
        <begin position="1"/>
        <end position="24"/>
    </location>
</feature>
<gene>
    <name evidence="2" type="ORF">RhiirA4_486033</name>
</gene>
<proteinExistence type="predicted"/>
<protein>
    <submittedName>
        <fullName evidence="2">Uncharacterized protein</fullName>
    </submittedName>
</protein>
<dbReference type="AlphaFoldDB" id="A0A2I1HQV7"/>
<keyword evidence="3" id="KW-1185">Reference proteome</keyword>
<keyword evidence="1" id="KW-0732">Signal</keyword>
<evidence type="ECO:0000256" key="1">
    <source>
        <dbReference type="SAM" id="SignalP"/>
    </source>
</evidence>
<comment type="caution">
    <text evidence="2">The sequence shown here is derived from an EMBL/GenBank/DDBJ whole genome shotgun (WGS) entry which is preliminary data.</text>
</comment>
<dbReference type="EMBL" id="LLXI01005143">
    <property type="protein sequence ID" value="PKY61278.1"/>
    <property type="molecule type" value="Genomic_DNA"/>
</dbReference>
<reference evidence="2 3" key="1">
    <citation type="submission" date="2015-10" db="EMBL/GenBank/DDBJ databases">
        <title>Genome analyses suggest a sexual origin of heterokaryosis in a supposedly ancient asexual fungus.</title>
        <authorList>
            <person name="Ropars J."/>
            <person name="Sedzielewska K."/>
            <person name="Noel J."/>
            <person name="Charron P."/>
            <person name="Farinelli L."/>
            <person name="Marton T."/>
            <person name="Kruger M."/>
            <person name="Pelin A."/>
            <person name="Brachmann A."/>
            <person name="Corradi N."/>
        </authorList>
    </citation>
    <scope>NUCLEOTIDE SEQUENCE [LARGE SCALE GENOMIC DNA]</scope>
    <source>
        <strain evidence="2 3">A4</strain>
    </source>
</reference>
<dbReference type="Proteomes" id="UP000234323">
    <property type="component" value="Unassembled WGS sequence"/>
</dbReference>
<feature type="chain" id="PRO_5014128106" evidence="1">
    <location>
        <begin position="25"/>
        <end position="223"/>
    </location>
</feature>
<evidence type="ECO:0000313" key="3">
    <source>
        <dbReference type="Proteomes" id="UP000234323"/>
    </source>
</evidence>
<accession>A0A2I1HQV7</accession>
<name>A0A2I1HQV7_9GLOM</name>